<dbReference type="AlphaFoldDB" id="F8P3P9"/>
<name>F8P3P9_SERL9</name>
<dbReference type="GeneID" id="18820144"/>
<sequence length="257" mass="29334">MSPMSPNGQQLHAPMSSLSMKPSDSLRYSLSPASAASPRDFSFALSASPSMSSSSHDFPGADEDREMSRAHIDLWKNLPLQAVRHIATGISIFIPQPIYKPHTQADQDRYIKHASLFEPIIFMVENPYEWGISLDDALRQRTKHLLGKDELMFENCGPSVSIRIQWPCYAPWSRQIPTKDFKNPKGPITKAKLAKNIAKCVSRFIEDNHTKRMEDDSDKRFRVGANYIKLEDLMLVSLHHISQGSWQPHFRLRRSIF</sequence>
<accession>F8P3P9</accession>
<dbReference type="OrthoDB" id="3269405at2759"/>
<dbReference type="RefSeq" id="XP_007320686.1">
    <property type="nucleotide sequence ID" value="XM_007320624.1"/>
</dbReference>
<proteinExistence type="predicted"/>
<evidence type="ECO:0000256" key="1">
    <source>
        <dbReference type="SAM" id="MobiDB-lite"/>
    </source>
</evidence>
<dbReference type="HOGENOM" id="CLU_094687_0_0_1"/>
<organism>
    <name type="scientific">Serpula lacrymans var. lacrymans (strain S7.9)</name>
    <name type="common">Dry rot fungus</name>
    <dbReference type="NCBI Taxonomy" id="578457"/>
    <lineage>
        <taxon>Eukaryota</taxon>
        <taxon>Fungi</taxon>
        <taxon>Dikarya</taxon>
        <taxon>Basidiomycota</taxon>
        <taxon>Agaricomycotina</taxon>
        <taxon>Agaricomycetes</taxon>
        <taxon>Agaricomycetidae</taxon>
        <taxon>Boletales</taxon>
        <taxon>Coniophorineae</taxon>
        <taxon>Serpulaceae</taxon>
        <taxon>Serpula</taxon>
    </lineage>
</organism>
<dbReference type="EMBL" id="GL945437">
    <property type="protein sequence ID" value="EGO22148.1"/>
    <property type="molecule type" value="Genomic_DNA"/>
</dbReference>
<gene>
    <name evidence="2" type="ORF">SERLADRAFT_472535</name>
</gene>
<reference evidence="2" key="1">
    <citation type="submission" date="2011-04" db="EMBL/GenBank/DDBJ databases">
        <title>Evolution of plant cell wall degrading machinery underlies the functional diversity of forest fungi.</title>
        <authorList>
            <consortium name="US DOE Joint Genome Institute (JGI-PGF)"/>
            <person name="Eastwood D.C."/>
            <person name="Floudas D."/>
            <person name="Binder M."/>
            <person name="Majcherczyk A."/>
            <person name="Schneider P."/>
            <person name="Aerts A."/>
            <person name="Asiegbu F.O."/>
            <person name="Baker S.E."/>
            <person name="Barry K."/>
            <person name="Bendiksby M."/>
            <person name="Blumentritt M."/>
            <person name="Coutinho P.M."/>
            <person name="Cullen D."/>
            <person name="Cullen D."/>
            <person name="Gathman A."/>
            <person name="Goodell B."/>
            <person name="Henrissat B."/>
            <person name="Ihrmark K."/>
            <person name="Kauserud H."/>
            <person name="Kohler A."/>
            <person name="LaButti K."/>
            <person name="Lapidus A."/>
            <person name="Lavin J.L."/>
            <person name="Lee Y.-H."/>
            <person name="Lindquist E."/>
            <person name="Lilly W."/>
            <person name="Lucas S."/>
            <person name="Morin E."/>
            <person name="Murat C."/>
            <person name="Oguiza J.A."/>
            <person name="Park J."/>
            <person name="Pisabarro A.G."/>
            <person name="Riley R."/>
            <person name="Rosling A."/>
            <person name="Salamov A."/>
            <person name="Schmidt O."/>
            <person name="Schmutz J."/>
            <person name="Skrede I."/>
            <person name="Stenlid J."/>
            <person name="Wiebenga A."/>
            <person name="Xie X."/>
            <person name="Kues U."/>
            <person name="Hibbett D.S."/>
            <person name="Hoffmeister D."/>
            <person name="Hogberg N."/>
            <person name="Martin F."/>
            <person name="Grigoriev I.V."/>
            <person name="Watkinson S.C."/>
        </authorList>
    </citation>
    <scope>NUCLEOTIDE SEQUENCE</scope>
    <source>
        <strain evidence="2">S7.9</strain>
    </source>
</reference>
<dbReference type="KEGG" id="sla:SERLADRAFT_472535"/>
<evidence type="ECO:0000313" key="2">
    <source>
        <dbReference type="EMBL" id="EGO22148.1"/>
    </source>
</evidence>
<protein>
    <submittedName>
        <fullName evidence="2">Uncharacterized protein</fullName>
    </submittedName>
</protein>
<dbReference type="Proteomes" id="UP000008064">
    <property type="component" value="Unassembled WGS sequence"/>
</dbReference>
<feature type="region of interest" description="Disordered" evidence="1">
    <location>
        <begin position="1"/>
        <end position="33"/>
    </location>
</feature>